<keyword evidence="3" id="KW-1185">Reference proteome</keyword>
<comment type="caution">
    <text evidence="2">The sequence shown here is derived from an EMBL/GenBank/DDBJ whole genome shotgun (WGS) entry which is preliminary data.</text>
</comment>
<organism evidence="2 3">
    <name type="scientific">Endocarpon pusillum</name>
    <dbReference type="NCBI Taxonomy" id="364733"/>
    <lineage>
        <taxon>Eukaryota</taxon>
        <taxon>Fungi</taxon>
        <taxon>Dikarya</taxon>
        <taxon>Ascomycota</taxon>
        <taxon>Pezizomycotina</taxon>
        <taxon>Eurotiomycetes</taxon>
        <taxon>Chaetothyriomycetidae</taxon>
        <taxon>Verrucariales</taxon>
        <taxon>Verrucariaceae</taxon>
        <taxon>Endocarpon</taxon>
    </lineage>
</organism>
<dbReference type="AlphaFoldDB" id="A0A8H7E723"/>
<evidence type="ECO:0000256" key="1">
    <source>
        <dbReference type="SAM" id="MobiDB-lite"/>
    </source>
</evidence>
<proteinExistence type="predicted"/>
<accession>A0A8H7E723</accession>
<protein>
    <submittedName>
        <fullName evidence="2">Uncharacterized protein</fullName>
    </submittedName>
</protein>
<dbReference type="OrthoDB" id="5322539at2759"/>
<gene>
    <name evidence="2" type="ORF">GJ744_008155</name>
</gene>
<evidence type="ECO:0000313" key="3">
    <source>
        <dbReference type="Proteomes" id="UP000606974"/>
    </source>
</evidence>
<evidence type="ECO:0000313" key="2">
    <source>
        <dbReference type="EMBL" id="KAF7509261.1"/>
    </source>
</evidence>
<feature type="region of interest" description="Disordered" evidence="1">
    <location>
        <begin position="1"/>
        <end position="25"/>
    </location>
</feature>
<reference evidence="2" key="1">
    <citation type="submission" date="2020-02" db="EMBL/GenBank/DDBJ databases">
        <authorList>
            <person name="Palmer J.M."/>
        </authorList>
    </citation>
    <scope>NUCLEOTIDE SEQUENCE</scope>
    <source>
        <strain evidence="2">EPUS1.4</strain>
        <tissue evidence="2">Thallus</tissue>
    </source>
</reference>
<name>A0A8H7E723_9EURO</name>
<dbReference type="Proteomes" id="UP000606974">
    <property type="component" value="Unassembled WGS sequence"/>
</dbReference>
<sequence length="76" mass="8490">MHTTRNPQLDDLAKADRLGPKGRKSLSKTVKLRYGIIHQSGEIDHAAFRTSDTIKFIGDNEESTPVKPVGVMAEWQ</sequence>
<dbReference type="EMBL" id="JAACFV010000043">
    <property type="protein sequence ID" value="KAF7509261.1"/>
    <property type="molecule type" value="Genomic_DNA"/>
</dbReference>